<dbReference type="InterPro" id="IPR000032">
    <property type="entry name" value="HPr-like"/>
</dbReference>
<dbReference type="PROSITE" id="PS51350">
    <property type="entry name" value="PTS_HPR_DOM"/>
    <property type="match status" value="1"/>
</dbReference>
<keyword evidence="3" id="KW-1185">Reference proteome</keyword>
<dbReference type="Gene3D" id="3.30.1340.10">
    <property type="entry name" value="HPr-like"/>
    <property type="match status" value="1"/>
</dbReference>
<dbReference type="Pfam" id="PF00381">
    <property type="entry name" value="PTS-HPr"/>
    <property type="match status" value="1"/>
</dbReference>
<accession>A0ABV9QKM1</accession>
<dbReference type="PANTHER" id="PTHR33705:SF5">
    <property type="entry name" value="HPR-LIKE PROTEIN CRH"/>
    <property type="match status" value="1"/>
</dbReference>
<protein>
    <submittedName>
        <fullName evidence="2">HPr family phosphocarrier protein</fullName>
    </submittedName>
</protein>
<name>A0ABV9QKM1_9FIRM</name>
<dbReference type="EMBL" id="JBHSHL010000022">
    <property type="protein sequence ID" value="MFC4804739.1"/>
    <property type="molecule type" value="Genomic_DNA"/>
</dbReference>
<evidence type="ECO:0000313" key="3">
    <source>
        <dbReference type="Proteomes" id="UP001595916"/>
    </source>
</evidence>
<dbReference type="Proteomes" id="UP001595916">
    <property type="component" value="Unassembled WGS sequence"/>
</dbReference>
<dbReference type="CDD" id="cd00367">
    <property type="entry name" value="PTS-HPr_like"/>
    <property type="match status" value="1"/>
</dbReference>
<feature type="domain" description="HPr" evidence="1">
    <location>
        <begin position="1"/>
        <end position="88"/>
    </location>
</feature>
<organism evidence="2 3">
    <name type="scientific">Filifactor villosus</name>
    <dbReference type="NCBI Taxonomy" id="29374"/>
    <lineage>
        <taxon>Bacteria</taxon>
        <taxon>Bacillati</taxon>
        <taxon>Bacillota</taxon>
        <taxon>Clostridia</taxon>
        <taxon>Peptostreptococcales</taxon>
        <taxon>Filifactoraceae</taxon>
        <taxon>Filifactor</taxon>
    </lineage>
</organism>
<dbReference type="InterPro" id="IPR035895">
    <property type="entry name" value="HPr-like_sf"/>
</dbReference>
<proteinExistence type="predicted"/>
<reference evidence="3" key="1">
    <citation type="journal article" date="2019" name="Int. J. Syst. Evol. Microbiol.">
        <title>The Global Catalogue of Microorganisms (GCM) 10K type strain sequencing project: providing services to taxonomists for standard genome sequencing and annotation.</title>
        <authorList>
            <consortium name="The Broad Institute Genomics Platform"/>
            <consortium name="The Broad Institute Genome Sequencing Center for Infectious Disease"/>
            <person name="Wu L."/>
            <person name="Ma J."/>
        </authorList>
    </citation>
    <scope>NUCLEOTIDE SEQUENCE [LARGE SCALE GENOMIC DNA]</scope>
    <source>
        <strain evidence="3">CCUG 46385</strain>
    </source>
</reference>
<dbReference type="SUPFAM" id="SSF55594">
    <property type="entry name" value="HPr-like"/>
    <property type="match status" value="1"/>
</dbReference>
<evidence type="ECO:0000259" key="1">
    <source>
        <dbReference type="PROSITE" id="PS51350"/>
    </source>
</evidence>
<evidence type="ECO:0000313" key="2">
    <source>
        <dbReference type="EMBL" id="MFC4804739.1"/>
    </source>
</evidence>
<sequence length="91" mass="10018">MYQKTVIVVSDSSLHARPASEFVRLASTFRSELFVELPGKKINAKSIIGVLSAGIGNGVEVVITGEGIDSKEAVERLCRFLSEELQEMDRY</sequence>
<dbReference type="NCBIfam" id="TIGR01003">
    <property type="entry name" value="PTS_HPr_family"/>
    <property type="match status" value="1"/>
</dbReference>
<dbReference type="InterPro" id="IPR050399">
    <property type="entry name" value="HPr"/>
</dbReference>
<dbReference type="PANTHER" id="PTHR33705">
    <property type="entry name" value="PHOSPHOCARRIER PROTEIN HPR"/>
    <property type="match status" value="1"/>
</dbReference>
<comment type="caution">
    <text evidence="2">The sequence shown here is derived from an EMBL/GenBank/DDBJ whole genome shotgun (WGS) entry which is preliminary data.</text>
</comment>
<dbReference type="PRINTS" id="PR00107">
    <property type="entry name" value="PHOSPHOCPHPR"/>
</dbReference>
<dbReference type="RefSeq" id="WP_379788254.1">
    <property type="nucleotide sequence ID" value="NZ_JBHSHL010000022.1"/>
</dbReference>
<gene>
    <name evidence="2" type="ORF">ACFO4R_06540</name>
</gene>